<dbReference type="EMBL" id="JABXRN010000001">
    <property type="protein sequence ID" value="MBA8126857.1"/>
    <property type="molecule type" value="Genomic_DNA"/>
</dbReference>
<dbReference type="Proteomes" id="UP000220639">
    <property type="component" value="Unassembled WGS sequence"/>
</dbReference>
<accession>A0A285B3N3</accession>
<feature type="transmembrane region" description="Helical" evidence="1">
    <location>
        <begin position="12"/>
        <end position="31"/>
    </location>
</feature>
<reference evidence="4" key="2">
    <citation type="submission" date="2017-08" db="EMBL/GenBank/DDBJ databases">
        <authorList>
            <person name="Brisse S."/>
        </authorList>
    </citation>
    <scope>NUCLEOTIDE SEQUENCE [LARGE SCALE GENOMIC DNA]</scope>
    <source>
        <strain evidence="4">06D021</strain>
    </source>
</reference>
<dbReference type="AlphaFoldDB" id="A0A285B3N3"/>
<dbReference type="RefSeq" id="WP_064342642.1">
    <property type="nucleotide sequence ID" value="NZ_CABGKV010000007.1"/>
</dbReference>
<reference evidence="3" key="1">
    <citation type="submission" date="2017-08" db="EMBL/GenBank/DDBJ databases">
        <authorList>
            <person name="de Groot N.N."/>
        </authorList>
    </citation>
    <scope>NUCLEOTIDE SEQUENCE [LARGE SCALE GENOMIC DNA]</scope>
    <source>
        <strain evidence="3">06D021</strain>
    </source>
</reference>
<keyword evidence="1" id="KW-0812">Transmembrane</keyword>
<evidence type="ECO:0000313" key="5">
    <source>
        <dbReference type="Proteomes" id="UP000557483"/>
    </source>
</evidence>
<name>A0A285B3N3_9ENTR</name>
<gene>
    <name evidence="2" type="ORF">HV064_23580</name>
    <name evidence="3" type="ORF">KOSB73_260254</name>
</gene>
<evidence type="ECO:0000313" key="2">
    <source>
        <dbReference type="EMBL" id="MBA8126857.1"/>
    </source>
</evidence>
<evidence type="ECO:0000313" key="3">
    <source>
        <dbReference type="EMBL" id="SNU35530.1"/>
    </source>
</evidence>
<keyword evidence="1" id="KW-1133">Transmembrane helix</keyword>
<protein>
    <submittedName>
        <fullName evidence="3">Uncharacterized protein</fullName>
    </submittedName>
</protein>
<organism evidence="3 4">
    <name type="scientific">Klebsiella grimontii</name>
    <dbReference type="NCBI Taxonomy" id="2058152"/>
    <lineage>
        <taxon>Bacteria</taxon>
        <taxon>Pseudomonadati</taxon>
        <taxon>Pseudomonadota</taxon>
        <taxon>Gammaproteobacteria</taxon>
        <taxon>Enterobacterales</taxon>
        <taxon>Enterobacteriaceae</taxon>
        <taxon>Klebsiella/Raoultella group</taxon>
        <taxon>Klebsiella</taxon>
    </lineage>
</organism>
<feature type="transmembrane region" description="Helical" evidence="1">
    <location>
        <begin position="63"/>
        <end position="81"/>
    </location>
</feature>
<keyword evidence="1" id="KW-0472">Membrane</keyword>
<reference evidence="2 5" key="3">
    <citation type="submission" date="2020-06" db="EMBL/GenBank/DDBJ databases">
        <title>REHAB project genomes.</title>
        <authorList>
            <person name="Shaw L.P."/>
        </authorList>
    </citation>
    <scope>NUCLEOTIDE SEQUENCE [LARGE SCALE GENOMIC DNA]</scope>
    <source>
        <strain evidence="2 5">RHBSTW-00092</strain>
    </source>
</reference>
<feature type="transmembrane region" description="Helical" evidence="1">
    <location>
        <begin position="88"/>
        <end position="108"/>
    </location>
</feature>
<dbReference type="EMBL" id="FZTC01000019">
    <property type="protein sequence ID" value="SNU35530.1"/>
    <property type="molecule type" value="Genomic_DNA"/>
</dbReference>
<sequence>MNNKKVILNPILRIWLAIFAIIIFISVLSAFNGERWHFNKTVDYFKAATGDVTTHELYTPAKIFFALIFSFAPPLLWLLVVNKRKLMAVTHGVIPLIFFLLSIAFFFLKPEVIPGGETTTYRYGAHSLYYEKIRWQKMSADNYISTKSEYKTFLEYKDPRGYREPENIKNAYVCETERETIFFTLVINKTWFPDDYPNIMDAHCTQIKDIRSLSEYTLSSARWFPI</sequence>
<proteinExistence type="predicted"/>
<dbReference type="Proteomes" id="UP000557483">
    <property type="component" value="Unassembled WGS sequence"/>
</dbReference>
<evidence type="ECO:0000256" key="1">
    <source>
        <dbReference type="SAM" id="Phobius"/>
    </source>
</evidence>
<evidence type="ECO:0000313" key="4">
    <source>
        <dbReference type="Proteomes" id="UP000220639"/>
    </source>
</evidence>